<sequence length="1196" mass="139074">MNQFDKTQIIALDIHQPEQIKSALLQYQALLKSSKAFNQHHFDVEFKQQDTQGVRRLQPSDAGDNLELLKSALHMGQEGGSHYYTHEITDQREVYISEVILFAAALQYPELKATVVETAKAIVAYARRVNDTDDMWIDDMRVFGIEAVYMLAKTDLQYAHLVGQFFVPYWDDEHATQYEEYLAAFLNEHGWHPEVIKAFIWCDNPSFRLAMFMDDPYTNDTTYQPLGEYLQQNPCQYASFKQMVVERFEAEPVLLVSYDESDDDEADLSGYKPVIWLYQTLFARSYDHDEQEDDAFMQQPFMASTLEDEAYDLQCYIENHVSGDLVKPAERALEKRAKYRAYLERDDRRFDLNYGSEILKPLILALPQGERLWRYIEDGSELEALESLQEIELLPLAHQHAPEMADHIDDHVCKWEYNNQGIAEEIESILELVRGDLLTDHFGEETTIEHANGLITTLTITPDSEVSLLKARYAQYLRVIDVFYRALGKREFSEYMMESLTDDDEPLISRQDYYRRYSQLPEPKTEAGDEQDGALTREMQSIFYSFTDNDEILYKKNFQLVDSVLRNSRELCHPDHYPRAHMGFIALACYQLHADFNQRIGDDVTEALFNYLNQQNIWQQAVDKILEEAFIKGNYHCPEHKGLTEQDIARVRDYFCAENPSEDLASLLALLEPQLHRDDCCRGNLYLNKFSEYQPGYEFLHDHDEDFQRFTLIAFWLRQLPLPQRAQADRLWQFIKALAPVRVARNVLRAYSDGPWGIEFDNVLADIEIHEQLEKAGIDPGILKAYEMSRVSGTRDIEKYSHWLDRYSEITNTSTSMFGSLDRKKAEALHEGLKFINESTRVAFLHHASLKYPDITLDIEHDFERALRLVIQRNTTSWEFALGHELGTSCLYVGEGDKVPAKLRKQVIVNEHTVHDKPCHMDGMSWLASTVLQKQGDKYVVLMVDKEVPLEVYQNGLPNGMLVILDEAIDHQAVLTRIDELQQTPQRIEHLLEQTLAYLAGSIDYPTISALYRAQIETENLRPSLDEYRLYSLGQLLWMLEKPQRDKLAKLLFNHDYRGFKFIERQHEKAWLIHQLAEGEIDFDSYLEQEREEDVSEEGMLFLLNWMLQLEIDAAHMTLFCIKHAEFEACGEFIQVHARGQYGDFERTLNYLHAGRRAQLPEILSQADDATQLMEPLTKDRSRVVKEALAKCVLLA</sequence>
<gene>
    <name evidence="1" type="ORF">EGH82_15170</name>
</gene>
<dbReference type="RefSeq" id="WP_123782728.1">
    <property type="nucleotide sequence ID" value="NZ_RKIK01000051.1"/>
</dbReference>
<dbReference type="AlphaFoldDB" id="A0A3N3DX66"/>
<evidence type="ECO:0000313" key="2">
    <source>
        <dbReference type="Proteomes" id="UP000278792"/>
    </source>
</evidence>
<dbReference type="Proteomes" id="UP000278792">
    <property type="component" value="Unassembled WGS sequence"/>
</dbReference>
<accession>A0A3N3DX66</accession>
<organism evidence="1 2">
    <name type="scientific">Vibrio ponticus</name>
    <dbReference type="NCBI Taxonomy" id="265668"/>
    <lineage>
        <taxon>Bacteria</taxon>
        <taxon>Pseudomonadati</taxon>
        <taxon>Pseudomonadota</taxon>
        <taxon>Gammaproteobacteria</taxon>
        <taxon>Vibrionales</taxon>
        <taxon>Vibrionaceae</taxon>
        <taxon>Vibrio</taxon>
    </lineage>
</organism>
<protein>
    <submittedName>
        <fullName evidence="1">Uncharacterized protein</fullName>
    </submittedName>
</protein>
<evidence type="ECO:0000313" key="1">
    <source>
        <dbReference type="EMBL" id="ROV59135.1"/>
    </source>
</evidence>
<comment type="caution">
    <text evidence="1">The sequence shown here is derived from an EMBL/GenBank/DDBJ whole genome shotgun (WGS) entry which is preliminary data.</text>
</comment>
<proteinExistence type="predicted"/>
<reference evidence="1 2" key="1">
    <citation type="submission" date="2018-11" db="EMBL/GenBank/DDBJ databases">
        <title>Vibrio ponticus strain CAIM 1751 pathogenic for the snapper Lutjanus guttatus.</title>
        <authorList>
            <person name="Soto-Rodriguez S."/>
            <person name="Lozano-Olvera R."/>
            <person name="Gomez-Gil B."/>
        </authorList>
    </citation>
    <scope>NUCLEOTIDE SEQUENCE [LARGE SCALE GENOMIC DNA]</scope>
    <source>
        <strain evidence="1 2">CAIM 1751</strain>
    </source>
</reference>
<name>A0A3N3DX66_9VIBR</name>
<dbReference type="EMBL" id="RKIK01000051">
    <property type="protein sequence ID" value="ROV59135.1"/>
    <property type="molecule type" value="Genomic_DNA"/>
</dbReference>